<name>A0A2K1JIY1_PHYPA</name>
<reference evidence="2 4" key="1">
    <citation type="journal article" date="2008" name="Science">
        <title>The Physcomitrella genome reveals evolutionary insights into the conquest of land by plants.</title>
        <authorList>
            <person name="Rensing S."/>
            <person name="Lang D."/>
            <person name="Zimmer A."/>
            <person name="Terry A."/>
            <person name="Salamov A."/>
            <person name="Shapiro H."/>
            <person name="Nishiyama T."/>
            <person name="Perroud P.-F."/>
            <person name="Lindquist E."/>
            <person name="Kamisugi Y."/>
            <person name="Tanahashi T."/>
            <person name="Sakakibara K."/>
            <person name="Fujita T."/>
            <person name="Oishi K."/>
            <person name="Shin-I T."/>
            <person name="Kuroki Y."/>
            <person name="Toyoda A."/>
            <person name="Suzuki Y."/>
            <person name="Hashimoto A."/>
            <person name="Yamaguchi K."/>
            <person name="Sugano A."/>
            <person name="Kohara Y."/>
            <person name="Fujiyama A."/>
            <person name="Anterola A."/>
            <person name="Aoki S."/>
            <person name="Ashton N."/>
            <person name="Barbazuk W.B."/>
            <person name="Barker E."/>
            <person name="Bennetzen J."/>
            <person name="Bezanilla M."/>
            <person name="Blankenship R."/>
            <person name="Cho S.H."/>
            <person name="Dutcher S."/>
            <person name="Estelle M."/>
            <person name="Fawcett J.A."/>
            <person name="Gundlach H."/>
            <person name="Hanada K."/>
            <person name="Heyl A."/>
            <person name="Hicks K.A."/>
            <person name="Hugh J."/>
            <person name="Lohr M."/>
            <person name="Mayer K."/>
            <person name="Melkozernov A."/>
            <person name="Murata T."/>
            <person name="Nelson D."/>
            <person name="Pils B."/>
            <person name="Prigge M."/>
            <person name="Reiss B."/>
            <person name="Renner T."/>
            <person name="Rombauts S."/>
            <person name="Rushton P."/>
            <person name="Sanderfoot A."/>
            <person name="Schween G."/>
            <person name="Shiu S.-H."/>
            <person name="Stueber K."/>
            <person name="Theodoulou F.L."/>
            <person name="Tu H."/>
            <person name="Van de Peer Y."/>
            <person name="Verrier P.J."/>
            <person name="Waters E."/>
            <person name="Wood A."/>
            <person name="Yang L."/>
            <person name="Cove D."/>
            <person name="Cuming A."/>
            <person name="Hasebe M."/>
            <person name="Lucas S."/>
            <person name="Mishler D.B."/>
            <person name="Reski R."/>
            <person name="Grigoriev I."/>
            <person name="Quatrano R.S."/>
            <person name="Boore J.L."/>
        </authorList>
    </citation>
    <scope>NUCLEOTIDE SEQUENCE [LARGE SCALE GENOMIC DNA]</scope>
    <source>
        <strain evidence="3 4">cv. Gransden 2004</strain>
    </source>
</reference>
<dbReference type="InParanoid" id="A0A2K1JIY1"/>
<evidence type="ECO:0000313" key="2">
    <source>
        <dbReference type="EMBL" id="PNR41286.1"/>
    </source>
</evidence>
<dbReference type="Gramene" id="Pp3c14_18770V3.2">
    <property type="protein sequence ID" value="PAC:32960310.CDS.1"/>
    <property type="gene ID" value="Pp3c14_18770"/>
</dbReference>
<dbReference type="PaxDb" id="3218-PP1S34_19V6.1"/>
<evidence type="ECO:0000256" key="1">
    <source>
        <dbReference type="SAM" id="Phobius"/>
    </source>
</evidence>
<dbReference type="EnsemblPlants" id="Pp3c14_18770V3.2">
    <property type="protein sequence ID" value="PAC:32960310.CDS.1"/>
    <property type="gene ID" value="Pp3c14_18770"/>
</dbReference>
<evidence type="ECO:0000313" key="3">
    <source>
        <dbReference type="EnsemblPlants" id="PAC:32960309.CDS.1"/>
    </source>
</evidence>
<keyword evidence="4" id="KW-1185">Reference proteome</keyword>
<protein>
    <submittedName>
        <fullName evidence="2 3">Uncharacterized protein</fullName>
    </submittedName>
</protein>
<sequence length="97" mass="10931">MNERMNRRLVETLFIRRGAGGGVGWMKVTCRCWDQSNACMQHPLKQSINQSGSITHHPFSVCFATLINTPGDPAYETEILGISLLVVIVVVLYIYYI</sequence>
<dbReference type="Proteomes" id="UP000006727">
    <property type="component" value="Chromosome 14"/>
</dbReference>
<evidence type="ECO:0000313" key="4">
    <source>
        <dbReference type="Proteomes" id="UP000006727"/>
    </source>
</evidence>
<accession>A0A2K1JIY1</accession>
<proteinExistence type="predicted"/>
<feature type="transmembrane region" description="Helical" evidence="1">
    <location>
        <begin position="79"/>
        <end position="96"/>
    </location>
</feature>
<dbReference type="AlphaFoldDB" id="A0A2K1JIY1"/>
<reference evidence="3" key="3">
    <citation type="submission" date="2020-12" db="UniProtKB">
        <authorList>
            <consortium name="EnsemblPlants"/>
        </authorList>
    </citation>
    <scope>IDENTIFICATION</scope>
</reference>
<dbReference type="EMBL" id="ABEU02000014">
    <property type="protein sequence ID" value="PNR41286.1"/>
    <property type="molecule type" value="Genomic_DNA"/>
</dbReference>
<reference evidence="2 4" key="2">
    <citation type="journal article" date="2018" name="Plant J.">
        <title>The Physcomitrella patens chromosome-scale assembly reveals moss genome structure and evolution.</title>
        <authorList>
            <person name="Lang D."/>
            <person name="Ullrich K.K."/>
            <person name="Murat F."/>
            <person name="Fuchs J."/>
            <person name="Jenkins J."/>
            <person name="Haas F.B."/>
            <person name="Piednoel M."/>
            <person name="Gundlach H."/>
            <person name="Van Bel M."/>
            <person name="Meyberg R."/>
            <person name="Vives C."/>
            <person name="Morata J."/>
            <person name="Symeonidi A."/>
            <person name="Hiss M."/>
            <person name="Muchero W."/>
            <person name="Kamisugi Y."/>
            <person name="Saleh O."/>
            <person name="Blanc G."/>
            <person name="Decker E.L."/>
            <person name="van Gessel N."/>
            <person name="Grimwood J."/>
            <person name="Hayes R.D."/>
            <person name="Graham S.W."/>
            <person name="Gunter L.E."/>
            <person name="McDaniel S.F."/>
            <person name="Hoernstein S.N.W."/>
            <person name="Larsson A."/>
            <person name="Li F.W."/>
            <person name="Perroud P.F."/>
            <person name="Phillips J."/>
            <person name="Ranjan P."/>
            <person name="Rokshar D.S."/>
            <person name="Rothfels C.J."/>
            <person name="Schneider L."/>
            <person name="Shu S."/>
            <person name="Stevenson D.W."/>
            <person name="Thummler F."/>
            <person name="Tillich M."/>
            <person name="Villarreal Aguilar J.C."/>
            <person name="Widiez T."/>
            <person name="Wong G.K."/>
            <person name="Wymore A."/>
            <person name="Zhang Y."/>
            <person name="Zimmer A.D."/>
            <person name="Quatrano R.S."/>
            <person name="Mayer K.F.X."/>
            <person name="Goodstein D."/>
            <person name="Casacuberta J.M."/>
            <person name="Vandepoele K."/>
            <person name="Reski R."/>
            <person name="Cuming A.C."/>
            <person name="Tuskan G.A."/>
            <person name="Maumus F."/>
            <person name="Salse J."/>
            <person name="Schmutz J."/>
            <person name="Rensing S.A."/>
        </authorList>
    </citation>
    <scope>NUCLEOTIDE SEQUENCE [LARGE SCALE GENOMIC DNA]</scope>
    <source>
        <strain evidence="3 4">cv. Gransden 2004</strain>
    </source>
</reference>
<keyword evidence="1" id="KW-0812">Transmembrane</keyword>
<dbReference type="Gramene" id="Pp3c14_18770V3.1">
    <property type="protein sequence ID" value="PAC:32960309.CDS.1"/>
    <property type="gene ID" value="Pp3c14_18770"/>
</dbReference>
<gene>
    <name evidence="2" type="ORF">PHYPA_018689</name>
</gene>
<dbReference type="EnsemblPlants" id="Pp3c14_18770V3.1">
    <property type="protein sequence ID" value="PAC:32960309.CDS.1"/>
    <property type="gene ID" value="Pp3c14_18770"/>
</dbReference>
<keyword evidence="1" id="KW-0472">Membrane</keyword>
<keyword evidence="1" id="KW-1133">Transmembrane helix</keyword>
<organism evidence="2">
    <name type="scientific">Physcomitrium patens</name>
    <name type="common">Spreading-leaved earth moss</name>
    <name type="synonym">Physcomitrella patens</name>
    <dbReference type="NCBI Taxonomy" id="3218"/>
    <lineage>
        <taxon>Eukaryota</taxon>
        <taxon>Viridiplantae</taxon>
        <taxon>Streptophyta</taxon>
        <taxon>Embryophyta</taxon>
        <taxon>Bryophyta</taxon>
        <taxon>Bryophytina</taxon>
        <taxon>Bryopsida</taxon>
        <taxon>Funariidae</taxon>
        <taxon>Funariales</taxon>
        <taxon>Funariaceae</taxon>
        <taxon>Physcomitrium</taxon>
    </lineage>
</organism>